<keyword evidence="2" id="KW-1185">Reference proteome</keyword>
<accession>A0ACC2TWR6</accession>
<proteinExistence type="predicted"/>
<dbReference type="EMBL" id="QTSX02002132">
    <property type="protein sequence ID" value="KAJ9079004.1"/>
    <property type="molecule type" value="Genomic_DNA"/>
</dbReference>
<evidence type="ECO:0000313" key="1">
    <source>
        <dbReference type="EMBL" id="KAJ9079004.1"/>
    </source>
</evidence>
<reference evidence="1" key="1">
    <citation type="submission" date="2022-04" db="EMBL/GenBank/DDBJ databases">
        <title>Genome of the entomopathogenic fungus Entomophthora muscae.</title>
        <authorList>
            <person name="Elya C."/>
            <person name="Lovett B.R."/>
            <person name="Lee E."/>
            <person name="Macias A.M."/>
            <person name="Hajek A.E."/>
            <person name="De Bivort B.L."/>
            <person name="Kasson M.T."/>
            <person name="De Fine Licht H.H."/>
            <person name="Stajich J.E."/>
        </authorList>
    </citation>
    <scope>NUCLEOTIDE SEQUENCE</scope>
    <source>
        <strain evidence="1">Berkeley</strain>
    </source>
</reference>
<gene>
    <name evidence="1" type="ORF">DSO57_1001217</name>
</gene>
<organism evidence="1 2">
    <name type="scientific">Entomophthora muscae</name>
    <dbReference type="NCBI Taxonomy" id="34485"/>
    <lineage>
        <taxon>Eukaryota</taxon>
        <taxon>Fungi</taxon>
        <taxon>Fungi incertae sedis</taxon>
        <taxon>Zoopagomycota</taxon>
        <taxon>Entomophthoromycotina</taxon>
        <taxon>Entomophthoromycetes</taxon>
        <taxon>Entomophthorales</taxon>
        <taxon>Entomophthoraceae</taxon>
        <taxon>Entomophthora</taxon>
    </lineage>
</organism>
<dbReference type="Proteomes" id="UP001165960">
    <property type="component" value="Unassembled WGS sequence"/>
</dbReference>
<comment type="caution">
    <text evidence="1">The sequence shown here is derived from an EMBL/GenBank/DDBJ whole genome shotgun (WGS) entry which is preliminary data.</text>
</comment>
<sequence length="238" mass="25641">MEFTLLSCLVGVVMGHGNMLTPTPRGNVEHFGYCSRGWDCNGACDMPKDQSPFNSPFNPKKVVRRGQKLQVEWLRQNHPGGFVRVAFAPMANSDNEGAFVPTKYSCYESHCREDHHDPFLGNLNGPGFGTCWTEVTIPTHLPDGPITLQWTWFGGGVLFADQNAAFANFVSCSDMELSGGAPQSGVVAPTFEGGDPANPGNNQCRYWSSNTVGVCPNGAEKKEACGYGPSRNGAPAGF</sequence>
<evidence type="ECO:0000313" key="2">
    <source>
        <dbReference type="Proteomes" id="UP001165960"/>
    </source>
</evidence>
<name>A0ACC2TWR6_9FUNG</name>
<protein>
    <submittedName>
        <fullName evidence="1">Uncharacterized protein</fullName>
    </submittedName>
</protein>